<proteinExistence type="predicted"/>
<evidence type="ECO:0008006" key="3">
    <source>
        <dbReference type="Google" id="ProtNLM"/>
    </source>
</evidence>
<name>A0ABM5LVR4_BACA1</name>
<sequence length="39" mass="4497">MKLSRPDKIAGFAELFVKLHVLSSSQKNEIIKLTKQKNR</sequence>
<evidence type="ECO:0000313" key="1">
    <source>
        <dbReference type="EMBL" id="ADP31859.1"/>
    </source>
</evidence>
<organism evidence="1 2">
    <name type="scientific">Bacillus atrophaeus (strain 1942)</name>
    <dbReference type="NCBI Taxonomy" id="720555"/>
    <lineage>
        <taxon>Bacteria</taxon>
        <taxon>Bacillati</taxon>
        <taxon>Bacillota</taxon>
        <taxon>Bacilli</taxon>
        <taxon>Bacillales</taxon>
        <taxon>Bacillaceae</taxon>
        <taxon>Bacillus</taxon>
    </lineage>
</organism>
<keyword evidence="2" id="KW-1185">Reference proteome</keyword>
<dbReference type="Proteomes" id="UP000006867">
    <property type="component" value="Chromosome"/>
</dbReference>
<evidence type="ECO:0000313" key="2">
    <source>
        <dbReference type="Proteomes" id="UP000006867"/>
    </source>
</evidence>
<accession>A0ABM5LVR4</accession>
<dbReference type="EMBL" id="CP002207">
    <property type="protein sequence ID" value="ADP31859.1"/>
    <property type="molecule type" value="Genomic_DNA"/>
</dbReference>
<dbReference type="GeneID" id="92916586"/>
<gene>
    <name evidence="1" type="ordered locus">BATR1942_04525</name>
</gene>
<reference evidence="1 2" key="1">
    <citation type="journal article" date="2011" name="Front. Microbiol.">
        <title>Genomic signatures of strain selection and enhancement in Bacillus atrophaeus var. globigii, a historical biowarfare simulant.</title>
        <authorList>
            <person name="Gibbons H.S."/>
            <person name="Broomall S.M."/>
            <person name="McNew L.A."/>
            <person name="Daligault H."/>
            <person name="Chapman C."/>
            <person name="Bruce D."/>
            <person name="Karavis M."/>
            <person name="Krepps M."/>
            <person name="McGregor P.A."/>
            <person name="Hong C."/>
            <person name="Park K.H."/>
            <person name="Akmal A."/>
            <person name="Feldman A."/>
            <person name="Lin J.S."/>
            <person name="Chang W.E."/>
            <person name="Higgs B.W."/>
            <person name="Demirev P."/>
            <person name="Lindquist J."/>
            <person name="Liem A."/>
            <person name="Fochler E."/>
            <person name="Read T.D."/>
            <person name="Tapia R."/>
            <person name="Johnson S."/>
            <person name="Bishop-Lilly K.A."/>
            <person name="Detter C."/>
            <person name="Han C."/>
            <person name="Sozhamannan S."/>
            <person name="Rosenzweig C.N."/>
            <person name="Skowronski E.W."/>
        </authorList>
    </citation>
    <scope>NUCLEOTIDE SEQUENCE [LARGE SCALE GENOMIC DNA]</scope>
    <source>
        <strain evidence="1 2">1942</strain>
    </source>
</reference>
<dbReference type="RefSeq" id="WP_003327327.1">
    <property type="nucleotide sequence ID" value="NC_014639.1"/>
</dbReference>
<protein>
    <recommendedName>
        <fullName evidence="3">Transcriptional regulator</fullName>
    </recommendedName>
</protein>